<sequence>MLPDANAPAELDGVLRSLRGVWDEEAVDELDHALQAGWQALRASCDDEVVLAAALHDVGHSPLVRSTGCHDTDARTWLTPRFGERVGWLAGSHVAAKKWLVATEPGYGEGLSATSIDSLALQGGASGVGPEWTTHRWWGEALALRRFDDAAKTPGAAALTIDDVVAVARRVVDARARGVDPSEERR</sequence>
<evidence type="ECO:0000313" key="1">
    <source>
        <dbReference type="EMBL" id="GAB35727.1"/>
    </source>
</evidence>
<dbReference type="OrthoDB" id="581608at2"/>
<name>H5TQG9_GORO1</name>
<evidence type="ECO:0000313" key="2">
    <source>
        <dbReference type="Proteomes" id="UP000005038"/>
    </source>
</evidence>
<evidence type="ECO:0008006" key="3">
    <source>
        <dbReference type="Google" id="ProtNLM"/>
    </source>
</evidence>
<dbReference type="RefSeq" id="WP_007239936.1">
    <property type="nucleotide sequence ID" value="NZ_BAFB01000181.1"/>
</dbReference>
<dbReference type="InterPro" id="IPR052567">
    <property type="entry name" value="OP_Dioxygenase"/>
</dbReference>
<keyword evidence="2" id="KW-1185">Reference proteome</keyword>
<comment type="caution">
    <text evidence="1">The sequence shown here is derived from an EMBL/GenBank/DDBJ whole genome shotgun (WGS) entry which is preliminary data.</text>
</comment>
<gene>
    <name evidence="1" type="ORF">GOOTI_181_00200</name>
</gene>
<protein>
    <recommendedName>
        <fullName evidence="3">HD domain-containing protein</fullName>
    </recommendedName>
</protein>
<organism evidence="1 2">
    <name type="scientific">Gordonia otitidis (strain DSM 44809 / CCUG 52243 / JCM 12355 / NBRC 100426 / IFM 10032)</name>
    <dbReference type="NCBI Taxonomy" id="1108044"/>
    <lineage>
        <taxon>Bacteria</taxon>
        <taxon>Bacillati</taxon>
        <taxon>Actinomycetota</taxon>
        <taxon>Actinomycetes</taxon>
        <taxon>Mycobacteriales</taxon>
        <taxon>Gordoniaceae</taxon>
        <taxon>Gordonia</taxon>
    </lineage>
</organism>
<dbReference type="PANTHER" id="PTHR40202">
    <property type="match status" value="1"/>
</dbReference>
<dbReference type="PANTHER" id="PTHR40202:SF1">
    <property type="entry name" value="HD DOMAIN-CONTAINING PROTEIN"/>
    <property type="match status" value="1"/>
</dbReference>
<proteinExistence type="predicted"/>
<dbReference type="EMBL" id="BAFB01000181">
    <property type="protein sequence ID" value="GAB35727.1"/>
    <property type="molecule type" value="Genomic_DNA"/>
</dbReference>
<dbReference type="Proteomes" id="UP000005038">
    <property type="component" value="Unassembled WGS sequence"/>
</dbReference>
<reference evidence="1" key="1">
    <citation type="submission" date="2012-02" db="EMBL/GenBank/DDBJ databases">
        <title>Whole genome shotgun sequence of Gordonia otitidis NBRC 100426.</title>
        <authorList>
            <person name="Yoshida I."/>
            <person name="Hosoyama A."/>
            <person name="Tsuchikane K."/>
            <person name="Katsumata H."/>
            <person name="Yamazaki S."/>
            <person name="Fujita N."/>
        </authorList>
    </citation>
    <scope>NUCLEOTIDE SEQUENCE [LARGE SCALE GENOMIC DNA]</scope>
    <source>
        <strain evidence="1">NBRC 100426</strain>
    </source>
</reference>
<accession>H5TQG9</accession>
<dbReference type="STRING" id="1108044.GOOTI_181_00200"/>
<dbReference type="Gene3D" id="1.10.3210.10">
    <property type="entry name" value="Hypothetical protein af1432"/>
    <property type="match status" value="1"/>
</dbReference>
<dbReference type="AlphaFoldDB" id="H5TQG9"/>